<dbReference type="Proteomes" id="UP000243579">
    <property type="component" value="Unassembled WGS sequence"/>
</dbReference>
<organism evidence="3 4">
    <name type="scientific">Achlya hypogyna</name>
    <name type="common">Oomycete</name>
    <name type="synonym">Protoachlya hypogyna</name>
    <dbReference type="NCBI Taxonomy" id="1202772"/>
    <lineage>
        <taxon>Eukaryota</taxon>
        <taxon>Sar</taxon>
        <taxon>Stramenopiles</taxon>
        <taxon>Oomycota</taxon>
        <taxon>Saprolegniomycetes</taxon>
        <taxon>Saprolegniales</taxon>
        <taxon>Achlyaceae</taxon>
        <taxon>Achlya</taxon>
    </lineage>
</organism>
<dbReference type="SUPFAM" id="SSF55797">
    <property type="entry name" value="PR-1-like"/>
    <property type="match status" value="1"/>
</dbReference>
<evidence type="ECO:0000313" key="3">
    <source>
        <dbReference type="EMBL" id="OQR93208.1"/>
    </source>
</evidence>
<gene>
    <name evidence="3" type="ORF">ACHHYP_02799</name>
</gene>
<evidence type="ECO:0000313" key="4">
    <source>
        <dbReference type="Proteomes" id="UP000243579"/>
    </source>
</evidence>
<keyword evidence="2" id="KW-0472">Membrane</keyword>
<comment type="caution">
    <text evidence="3">The sequence shown here is derived from an EMBL/GenBank/DDBJ whole genome shotgun (WGS) entry which is preliminary data.</text>
</comment>
<dbReference type="OrthoDB" id="337038at2759"/>
<protein>
    <submittedName>
        <fullName evidence="3">Uncharacterized protein</fullName>
    </submittedName>
</protein>
<dbReference type="Gene3D" id="3.40.33.10">
    <property type="entry name" value="CAP"/>
    <property type="match status" value="1"/>
</dbReference>
<sequence>MDYDRHRTTDMVILEESDAKDTNAFIDEFQRRKRNRMIALLSSGVLVVGAAVAVVVLAGGDSSTSSQSSANTPTATPAASSNGLNLANYDNCGNDCMHMSGAAWAWYSEEEKLWNYDTNESKDGNWMTTGHFSNSMDPGVNQIACGYSTFPNPNIGGKPDSLVWCNYLGGTGGKIPRPLKDQATIAKEIVA</sequence>
<name>A0A1V9Z5B8_ACHHY</name>
<dbReference type="InterPro" id="IPR035940">
    <property type="entry name" value="CAP_sf"/>
</dbReference>
<keyword evidence="2" id="KW-1133">Transmembrane helix</keyword>
<reference evidence="3 4" key="1">
    <citation type="journal article" date="2014" name="Genome Biol. Evol.">
        <title>The secreted proteins of Achlya hypogyna and Thraustotheca clavata identify the ancestral oomycete secretome and reveal gene acquisitions by horizontal gene transfer.</title>
        <authorList>
            <person name="Misner I."/>
            <person name="Blouin N."/>
            <person name="Leonard G."/>
            <person name="Richards T.A."/>
            <person name="Lane C.E."/>
        </authorList>
    </citation>
    <scope>NUCLEOTIDE SEQUENCE [LARGE SCALE GENOMIC DNA]</scope>
    <source>
        <strain evidence="3 4">ATCC 48635</strain>
    </source>
</reference>
<keyword evidence="2" id="KW-0812">Transmembrane</keyword>
<evidence type="ECO:0000256" key="2">
    <source>
        <dbReference type="SAM" id="Phobius"/>
    </source>
</evidence>
<keyword evidence="4" id="KW-1185">Reference proteome</keyword>
<feature type="region of interest" description="Disordered" evidence="1">
    <location>
        <begin position="61"/>
        <end position="80"/>
    </location>
</feature>
<feature type="transmembrane region" description="Helical" evidence="2">
    <location>
        <begin position="38"/>
        <end position="59"/>
    </location>
</feature>
<accession>A0A1V9Z5B8</accession>
<dbReference type="AlphaFoldDB" id="A0A1V9Z5B8"/>
<proteinExistence type="predicted"/>
<dbReference type="EMBL" id="JNBR01000421">
    <property type="protein sequence ID" value="OQR93208.1"/>
    <property type="molecule type" value="Genomic_DNA"/>
</dbReference>
<evidence type="ECO:0000256" key="1">
    <source>
        <dbReference type="SAM" id="MobiDB-lite"/>
    </source>
</evidence>